<keyword evidence="3 5" id="KW-0378">Hydrolase</keyword>
<dbReference type="Gene3D" id="2.30.40.10">
    <property type="entry name" value="Urease, subunit C, domain 1"/>
    <property type="match status" value="1"/>
</dbReference>
<evidence type="ECO:0000259" key="9">
    <source>
        <dbReference type="Pfam" id="PF01979"/>
    </source>
</evidence>
<dbReference type="GO" id="GO:0046872">
    <property type="term" value="F:metal ion binding"/>
    <property type="evidence" value="ECO:0007669"/>
    <property type="project" value="UniProtKB-KW"/>
</dbReference>
<evidence type="ECO:0000313" key="10">
    <source>
        <dbReference type="EMBL" id="KEZ16990.1"/>
    </source>
</evidence>
<feature type="binding site" evidence="7">
    <location>
        <position position="140"/>
    </location>
    <ligand>
        <name>substrate</name>
    </ligand>
</feature>
<feature type="binding site" evidence="8">
    <location>
        <position position="129"/>
    </location>
    <ligand>
        <name>Zn(2+)</name>
        <dbReference type="ChEBI" id="CHEBI:29105"/>
    </ligand>
</feature>
<dbReference type="Pfam" id="PF01979">
    <property type="entry name" value="Amidohydro_1"/>
    <property type="match status" value="1"/>
</dbReference>
<accession>A0A084EG98</accession>
<proteinExistence type="inferred from homology"/>
<dbReference type="STRING" id="13690.AX777_08880"/>
<organism evidence="10 11">
    <name type="scientific">Sphingobium yanoikuyae</name>
    <name type="common">Sphingomonas yanoikuyae</name>
    <dbReference type="NCBI Taxonomy" id="13690"/>
    <lineage>
        <taxon>Bacteria</taxon>
        <taxon>Pseudomonadati</taxon>
        <taxon>Pseudomonadota</taxon>
        <taxon>Alphaproteobacteria</taxon>
        <taxon>Sphingomonadales</taxon>
        <taxon>Sphingomonadaceae</taxon>
        <taxon>Sphingobium</taxon>
    </lineage>
</organism>
<feature type="binding site" evidence="7">
    <location>
        <position position="225"/>
    </location>
    <ligand>
        <name>substrate</name>
    </ligand>
</feature>
<dbReference type="InterPro" id="IPR003764">
    <property type="entry name" value="GlcNAc_6-P_deAcase"/>
</dbReference>
<feature type="binding site" evidence="7">
    <location>
        <position position="249"/>
    </location>
    <ligand>
        <name>substrate</name>
    </ligand>
</feature>
<dbReference type="EC" id="3.5.1.25" evidence="10"/>
<protein>
    <submittedName>
        <fullName evidence="10">N-acetylglucosamine-6-phosphate deacetylase</fullName>
        <ecNumber evidence="10">3.5.1.25</ecNumber>
    </submittedName>
</protein>
<evidence type="ECO:0000256" key="7">
    <source>
        <dbReference type="PIRSR" id="PIRSR038994-2"/>
    </source>
</evidence>
<dbReference type="RefSeq" id="WP_037521536.1">
    <property type="nucleotide sequence ID" value="NZ_JGVR01000025.1"/>
</dbReference>
<feature type="domain" description="Amidohydrolase-related" evidence="9">
    <location>
        <begin position="52"/>
        <end position="363"/>
    </location>
</feature>
<comment type="cofactor">
    <cofactor evidence="8">
        <name>a divalent metal cation</name>
        <dbReference type="ChEBI" id="CHEBI:60240"/>
    </cofactor>
    <text evidence="8">Binds 1 divalent metal cation per subunit.</text>
</comment>
<dbReference type="InterPro" id="IPR006680">
    <property type="entry name" value="Amidohydro-rel"/>
</dbReference>
<dbReference type="AlphaFoldDB" id="A0A084EG98"/>
<dbReference type="PIRSF" id="PIRSF038994">
    <property type="entry name" value="NagA"/>
    <property type="match status" value="1"/>
</dbReference>
<feature type="binding site" evidence="7">
    <location>
        <begin position="217"/>
        <end position="218"/>
    </location>
    <ligand>
        <name>substrate</name>
    </ligand>
</feature>
<name>A0A084EG98_SPHYA</name>
<sequence length="377" mass="39034">MRHALVNGSILIDGHFHAGKALLIEGNRIAAILPDADVPADVPQRDLGGDRLVPGFIDTQVNGGGGVLFNDAPTVEGIAAIGAAHRRFGTTGFLPTLISDDLAVIRQAVAAVDAAIEAGVPGVLGIHIEGPYLNIERKGIHDGDKIRPLDAEGLEVLSSLKRGRTLVTLAPERTSPDMVRQLVERGVIVAAGHSNGRYEDMIGAVEAGLSGVTHLYNAMSPLGSRKPGIVGAALEQDSVTCGIIVDGHHVSATALKIALRCKPEGTLMLVTDAMPSVGSDADQFMLQGRHILVRNGACTDDAGTLAGSNLDMITAVHNSVAMLDIPIERAIAMASAAPAAFLGLAAETGRIAPGLRADLLQLDAQGAVVRSWIGGSY</sequence>
<feature type="binding site" evidence="8">
    <location>
        <position position="193"/>
    </location>
    <ligand>
        <name>Zn(2+)</name>
        <dbReference type="ChEBI" id="CHEBI:29105"/>
    </ligand>
</feature>
<dbReference type="InterPro" id="IPR032466">
    <property type="entry name" value="Metal_Hydrolase"/>
</dbReference>
<gene>
    <name evidence="10" type="ORF">CP98_03769</name>
</gene>
<dbReference type="SUPFAM" id="SSF51338">
    <property type="entry name" value="Composite domain of metallo-dependent hydrolases"/>
    <property type="match status" value="1"/>
</dbReference>
<evidence type="ECO:0000313" key="11">
    <source>
        <dbReference type="Proteomes" id="UP000028534"/>
    </source>
</evidence>
<dbReference type="SUPFAM" id="SSF51556">
    <property type="entry name" value="Metallo-dependent hydrolases"/>
    <property type="match status" value="1"/>
</dbReference>
<dbReference type="InterPro" id="IPR011059">
    <property type="entry name" value="Metal-dep_hydrolase_composite"/>
</dbReference>
<reference evidence="10 11" key="1">
    <citation type="submission" date="2014-03" db="EMBL/GenBank/DDBJ databases">
        <title>Genome sequence of Sphingobium yanoikuyae B1.</title>
        <authorList>
            <person name="Gan H.M."/>
            <person name="Gan H.Y."/>
            <person name="Savka M.A."/>
        </authorList>
    </citation>
    <scope>NUCLEOTIDE SEQUENCE [LARGE SCALE GENOMIC DNA]</scope>
    <source>
        <strain evidence="10 11">B1</strain>
    </source>
</reference>
<evidence type="ECO:0000256" key="5">
    <source>
        <dbReference type="PIRNR" id="PIRNR038994"/>
    </source>
</evidence>
<dbReference type="PATRIC" id="fig|13690.10.peg.3859"/>
<evidence type="ECO:0000256" key="1">
    <source>
        <dbReference type="ARBA" id="ARBA00010716"/>
    </source>
</evidence>
<dbReference type="Proteomes" id="UP000028534">
    <property type="component" value="Unassembled WGS sequence"/>
</dbReference>
<dbReference type="NCBIfam" id="TIGR00221">
    <property type="entry name" value="nagA"/>
    <property type="match status" value="1"/>
</dbReference>
<dbReference type="eggNOG" id="COG1820">
    <property type="taxonomic scope" value="Bacteria"/>
</dbReference>
<keyword evidence="2 8" id="KW-0479">Metal-binding</keyword>
<comment type="similarity">
    <text evidence="1 5">Belongs to the metallo-dependent hydrolases superfamily. NagA family.</text>
</comment>
<feature type="binding site" evidence="8">
    <location>
        <position position="214"/>
    </location>
    <ligand>
        <name>Zn(2+)</name>
        <dbReference type="ChEBI" id="CHEBI:29105"/>
    </ligand>
</feature>
<evidence type="ECO:0000256" key="2">
    <source>
        <dbReference type="ARBA" id="ARBA00022723"/>
    </source>
</evidence>
<comment type="caution">
    <text evidence="10">The sequence shown here is derived from an EMBL/GenBank/DDBJ whole genome shotgun (WGS) entry which is preliminary data.</text>
</comment>
<dbReference type="EMBL" id="JGVR01000025">
    <property type="protein sequence ID" value="KEZ16990.1"/>
    <property type="molecule type" value="Genomic_DNA"/>
</dbReference>
<dbReference type="PANTHER" id="PTHR11113">
    <property type="entry name" value="N-ACETYLGLUCOSAMINE-6-PHOSPHATE DEACETYLASE"/>
    <property type="match status" value="1"/>
</dbReference>
<feature type="binding site" evidence="7">
    <location>
        <begin position="305"/>
        <end position="307"/>
    </location>
    <ligand>
        <name>substrate</name>
    </ligand>
</feature>
<keyword evidence="4 5" id="KW-0119">Carbohydrate metabolism</keyword>
<dbReference type="Gene3D" id="3.20.20.140">
    <property type="entry name" value="Metal-dependent hydrolases"/>
    <property type="match status" value="1"/>
</dbReference>
<dbReference type="PANTHER" id="PTHR11113:SF14">
    <property type="entry name" value="N-ACETYLGLUCOSAMINE-6-PHOSPHATE DEACETYLASE"/>
    <property type="match status" value="1"/>
</dbReference>
<dbReference type="GO" id="GO:0008448">
    <property type="term" value="F:N-acetylglucosamine-6-phosphate deacetylase activity"/>
    <property type="evidence" value="ECO:0007669"/>
    <property type="project" value="UniProtKB-EC"/>
</dbReference>
<evidence type="ECO:0000256" key="6">
    <source>
        <dbReference type="PIRSR" id="PIRSR038994-1"/>
    </source>
</evidence>
<dbReference type="GO" id="GO:0006046">
    <property type="term" value="P:N-acetylglucosamine catabolic process"/>
    <property type="evidence" value="ECO:0007669"/>
    <property type="project" value="TreeGrafter"/>
</dbReference>
<feature type="active site" description="Proton donor/acceptor" evidence="6">
    <location>
        <position position="272"/>
    </location>
</feature>
<evidence type="ECO:0000256" key="3">
    <source>
        <dbReference type="ARBA" id="ARBA00022801"/>
    </source>
</evidence>
<evidence type="ECO:0000256" key="4">
    <source>
        <dbReference type="ARBA" id="ARBA00023277"/>
    </source>
</evidence>
<dbReference type="FunFam" id="3.20.20.140:FF:000004">
    <property type="entry name" value="N-acetylglucosamine-6-phosphate deacetylase"/>
    <property type="match status" value="1"/>
</dbReference>
<evidence type="ECO:0000256" key="8">
    <source>
        <dbReference type="PIRSR" id="PIRSR038994-3"/>
    </source>
</evidence>
<dbReference type="CDD" id="cd00854">
    <property type="entry name" value="NagA"/>
    <property type="match status" value="1"/>
</dbReference>